<evidence type="ECO:0000313" key="9">
    <source>
        <dbReference type="Proteomes" id="UP000712281"/>
    </source>
</evidence>
<dbReference type="GO" id="GO:0005743">
    <property type="term" value="C:mitochondrial inner membrane"/>
    <property type="evidence" value="ECO:0007669"/>
    <property type="project" value="UniProtKB-SubCell"/>
</dbReference>
<protein>
    <recommendedName>
        <fullName evidence="7">Tim44-like domain-containing protein</fullName>
    </recommendedName>
</protein>
<dbReference type="InterPro" id="IPR032710">
    <property type="entry name" value="NTF2-like_dom_sf"/>
</dbReference>
<evidence type="ECO:0000256" key="4">
    <source>
        <dbReference type="ARBA" id="ARBA00022946"/>
    </source>
</evidence>
<dbReference type="SUPFAM" id="SSF54427">
    <property type="entry name" value="NTF2-like"/>
    <property type="match status" value="1"/>
</dbReference>
<dbReference type="Proteomes" id="UP000712281">
    <property type="component" value="Unassembled WGS sequence"/>
</dbReference>
<feature type="domain" description="Tim44-like" evidence="7">
    <location>
        <begin position="52"/>
        <end position="109"/>
    </location>
</feature>
<accession>A0A8S9H1Z3</accession>
<organism evidence="8 9">
    <name type="scientific">Brassica cretica</name>
    <name type="common">Mustard</name>
    <dbReference type="NCBI Taxonomy" id="69181"/>
    <lineage>
        <taxon>Eukaryota</taxon>
        <taxon>Viridiplantae</taxon>
        <taxon>Streptophyta</taxon>
        <taxon>Embryophyta</taxon>
        <taxon>Tracheophyta</taxon>
        <taxon>Spermatophyta</taxon>
        <taxon>Magnoliopsida</taxon>
        <taxon>eudicotyledons</taxon>
        <taxon>Gunneridae</taxon>
        <taxon>Pentapetalae</taxon>
        <taxon>rosids</taxon>
        <taxon>malvids</taxon>
        <taxon>Brassicales</taxon>
        <taxon>Brassicaceae</taxon>
        <taxon>Brassiceae</taxon>
        <taxon>Brassica</taxon>
    </lineage>
</organism>
<name>A0A8S9H1Z3_BRACR</name>
<evidence type="ECO:0000256" key="3">
    <source>
        <dbReference type="ARBA" id="ARBA00022792"/>
    </source>
</evidence>
<feature type="region of interest" description="Disordered" evidence="6">
    <location>
        <begin position="1"/>
        <end position="22"/>
    </location>
</feature>
<proteinExistence type="inferred from homology"/>
<dbReference type="PANTHER" id="PTHR10721">
    <property type="entry name" value="MITOCHONDRIAL IMPORT INNER MEMBRANE TRANSLOCASE SUBUNIT TIM44"/>
    <property type="match status" value="1"/>
</dbReference>
<comment type="subcellular location">
    <subcellularLocation>
        <location evidence="1">Mitochondrion inner membrane</location>
    </subcellularLocation>
</comment>
<dbReference type="Gene3D" id="3.10.450.240">
    <property type="match status" value="1"/>
</dbReference>
<sequence length="119" mass="13136">MSGTYLPVLPNRSERETPEEGLANAASLGLKGQIASLPPIGASTGPCVYRIDFVVSTFQTQEIFCVRDKKGNIREGGQDTIHSVYYKWAMQQVEAGEESMYPIWRLRDICKLGAAQALI</sequence>
<dbReference type="GO" id="GO:0030150">
    <property type="term" value="P:protein import into mitochondrial matrix"/>
    <property type="evidence" value="ECO:0007669"/>
    <property type="project" value="TreeGrafter"/>
</dbReference>
<dbReference type="EMBL" id="QGKW02001988">
    <property type="protein sequence ID" value="KAF2552921.1"/>
    <property type="molecule type" value="Genomic_DNA"/>
</dbReference>
<gene>
    <name evidence="8" type="ORF">F2Q68_00033387</name>
</gene>
<keyword evidence="3" id="KW-0999">Mitochondrion inner membrane</keyword>
<keyword evidence="3" id="KW-0472">Membrane</keyword>
<comment type="similarity">
    <text evidence="2">Belongs to the Tim44 family.</text>
</comment>
<evidence type="ECO:0000256" key="2">
    <source>
        <dbReference type="ARBA" id="ARBA00009597"/>
    </source>
</evidence>
<evidence type="ECO:0000256" key="1">
    <source>
        <dbReference type="ARBA" id="ARBA00004273"/>
    </source>
</evidence>
<keyword evidence="5" id="KW-0496">Mitochondrion</keyword>
<dbReference type="Pfam" id="PF04280">
    <property type="entry name" value="Tim44"/>
    <property type="match status" value="1"/>
</dbReference>
<evidence type="ECO:0000259" key="7">
    <source>
        <dbReference type="Pfam" id="PF04280"/>
    </source>
</evidence>
<evidence type="ECO:0000313" key="8">
    <source>
        <dbReference type="EMBL" id="KAF2552921.1"/>
    </source>
</evidence>
<dbReference type="PANTHER" id="PTHR10721:SF2">
    <property type="entry name" value="TIM44-LIKE DOMAIN-CONTAINING PROTEIN"/>
    <property type="match status" value="1"/>
</dbReference>
<dbReference type="InterPro" id="IPR039544">
    <property type="entry name" value="Tim44-like"/>
</dbReference>
<dbReference type="InterPro" id="IPR007379">
    <property type="entry name" value="Tim44-like_dom"/>
</dbReference>
<evidence type="ECO:0000256" key="5">
    <source>
        <dbReference type="ARBA" id="ARBA00023128"/>
    </source>
</evidence>
<comment type="caution">
    <text evidence="8">The sequence shown here is derived from an EMBL/GenBank/DDBJ whole genome shotgun (WGS) entry which is preliminary data.</text>
</comment>
<evidence type="ECO:0000256" key="6">
    <source>
        <dbReference type="SAM" id="MobiDB-lite"/>
    </source>
</evidence>
<reference evidence="8" key="1">
    <citation type="submission" date="2019-12" db="EMBL/GenBank/DDBJ databases">
        <title>Genome sequencing and annotation of Brassica cretica.</title>
        <authorList>
            <person name="Studholme D.J."/>
            <person name="Sarris P.F."/>
        </authorList>
    </citation>
    <scope>NUCLEOTIDE SEQUENCE</scope>
    <source>
        <strain evidence="8">PFS-001/15</strain>
        <tissue evidence="8">Leaf</tissue>
    </source>
</reference>
<dbReference type="GO" id="GO:0051087">
    <property type="term" value="F:protein-folding chaperone binding"/>
    <property type="evidence" value="ECO:0007669"/>
    <property type="project" value="TreeGrafter"/>
</dbReference>
<dbReference type="AlphaFoldDB" id="A0A8S9H1Z3"/>
<keyword evidence="4" id="KW-0809">Transit peptide</keyword>